<feature type="transmembrane region" description="Helical" evidence="1">
    <location>
        <begin position="57"/>
        <end position="79"/>
    </location>
</feature>
<keyword evidence="1" id="KW-0812">Transmembrane</keyword>
<feature type="transmembrane region" description="Helical" evidence="1">
    <location>
        <begin position="425"/>
        <end position="447"/>
    </location>
</feature>
<dbReference type="PANTHER" id="PTHR30354:SF25">
    <property type="entry name" value="INNER MEMBRANE PERMEASE YGBN"/>
    <property type="match status" value="1"/>
</dbReference>
<gene>
    <name evidence="2" type="ORF">ACFQ0E_06900</name>
</gene>
<feature type="transmembrane region" description="Helical" evidence="1">
    <location>
        <begin position="29"/>
        <end position="50"/>
    </location>
</feature>
<feature type="transmembrane region" description="Helical" evidence="1">
    <location>
        <begin position="99"/>
        <end position="125"/>
    </location>
</feature>
<evidence type="ECO:0000256" key="1">
    <source>
        <dbReference type="SAM" id="Phobius"/>
    </source>
</evidence>
<proteinExistence type="predicted"/>
<dbReference type="RefSeq" id="WP_386822945.1">
    <property type="nucleotide sequence ID" value="NZ_JBHTIF010000001.1"/>
</dbReference>
<feature type="transmembrane region" description="Helical" evidence="1">
    <location>
        <begin position="338"/>
        <end position="356"/>
    </location>
</feature>
<keyword evidence="3" id="KW-1185">Reference proteome</keyword>
<dbReference type="InterPro" id="IPR003474">
    <property type="entry name" value="Glcn_transporter"/>
</dbReference>
<keyword evidence="1" id="KW-0472">Membrane</keyword>
<feature type="transmembrane region" description="Helical" evidence="1">
    <location>
        <begin position="228"/>
        <end position="247"/>
    </location>
</feature>
<feature type="transmembrane region" description="Helical" evidence="1">
    <location>
        <begin position="267"/>
        <end position="286"/>
    </location>
</feature>
<keyword evidence="1" id="KW-1133">Transmembrane helix</keyword>
<evidence type="ECO:0000313" key="3">
    <source>
        <dbReference type="Proteomes" id="UP001597110"/>
    </source>
</evidence>
<protein>
    <submittedName>
        <fullName evidence="2">Gluconate:H+ symporter</fullName>
    </submittedName>
</protein>
<feature type="transmembrane region" description="Helical" evidence="1">
    <location>
        <begin position="389"/>
        <end position="413"/>
    </location>
</feature>
<feature type="transmembrane region" description="Helical" evidence="1">
    <location>
        <begin position="307"/>
        <end position="326"/>
    </location>
</feature>
<comment type="caution">
    <text evidence="2">The sequence shown here is derived from an EMBL/GenBank/DDBJ whole genome shotgun (WGS) entry which is preliminary data.</text>
</comment>
<dbReference type="Proteomes" id="UP001597110">
    <property type="component" value="Unassembled WGS sequence"/>
</dbReference>
<feature type="transmembrane region" description="Helical" evidence="1">
    <location>
        <begin position="363"/>
        <end position="383"/>
    </location>
</feature>
<dbReference type="Pfam" id="PF02447">
    <property type="entry name" value="GntP_permease"/>
    <property type="match status" value="1"/>
</dbReference>
<dbReference type="EMBL" id="JBHTIF010000001">
    <property type="protein sequence ID" value="MFD0725330.1"/>
    <property type="molecule type" value="Genomic_DNA"/>
</dbReference>
<feature type="transmembrane region" description="Helical" evidence="1">
    <location>
        <begin position="137"/>
        <end position="154"/>
    </location>
</feature>
<sequence>MLPVFLVAAIAALLLLVLRFKLPAFLALMLVAIGFGLASGMPGEAVVGAIQSGMGGTLGFVAVVVGLGAMFAGLLEHAGGIRAIADRLLAVFGERRTGLALGVGGFVVAIPVFFDVAFILLVPLIHRLSSRSGISRLHYAIPLLAGLCVTHAFMPPHPGPVAVGELLKADPGWVIVMAFACGLPAMLVAGPLFARRFRHLPAEATQDAPASSGSDDERPAMESAATTPAIGFGAALGAVLLPVVLILGNTIGGALLPPGAVRDALSFIGHPFVALLIACLHAHLVFGVARRIPLDRLREIMTRALEPAGTVVLVTGAGGVFKQILVDSGVGAQLGASLAAHSLPIMPLAFLFAAIIRVAQGSATVAMITGASLVAPVLALVPLSAPQLALVVIAIASGATIASHVNDSGFWLVSRYLQINEADTLRSWTVASTLAGTTGFIVAWVLFPMSG</sequence>
<dbReference type="PANTHER" id="PTHR30354">
    <property type="entry name" value="GNT FAMILY GLUCONATE TRANSPORTER"/>
    <property type="match status" value="1"/>
</dbReference>
<accession>A0ABW2YAZ0</accession>
<feature type="transmembrane region" description="Helical" evidence="1">
    <location>
        <begin position="174"/>
        <end position="194"/>
    </location>
</feature>
<reference evidence="3" key="1">
    <citation type="journal article" date="2019" name="Int. J. Syst. Evol. Microbiol.">
        <title>The Global Catalogue of Microorganisms (GCM) 10K type strain sequencing project: providing services to taxonomists for standard genome sequencing and annotation.</title>
        <authorList>
            <consortium name="The Broad Institute Genomics Platform"/>
            <consortium name="The Broad Institute Genome Sequencing Center for Infectious Disease"/>
            <person name="Wu L."/>
            <person name="Ma J."/>
        </authorList>
    </citation>
    <scope>NUCLEOTIDE SEQUENCE [LARGE SCALE GENOMIC DNA]</scope>
    <source>
        <strain evidence="3">CCUG 55585</strain>
    </source>
</reference>
<dbReference type="NCBIfam" id="TIGR00791">
    <property type="entry name" value="gntP"/>
    <property type="match status" value="1"/>
</dbReference>
<dbReference type="PIRSF" id="PIRSF002746">
    <property type="entry name" value="Gluconate_transporter"/>
    <property type="match status" value="1"/>
</dbReference>
<name>A0ABW2YAZ0_9GAMM</name>
<organism evidence="2 3">
    <name type="scientific">Lysobacter brunescens</name>
    <dbReference type="NCBI Taxonomy" id="262323"/>
    <lineage>
        <taxon>Bacteria</taxon>
        <taxon>Pseudomonadati</taxon>
        <taxon>Pseudomonadota</taxon>
        <taxon>Gammaproteobacteria</taxon>
        <taxon>Lysobacterales</taxon>
        <taxon>Lysobacteraceae</taxon>
        <taxon>Lysobacter</taxon>
    </lineage>
</organism>
<evidence type="ECO:0000313" key="2">
    <source>
        <dbReference type="EMBL" id="MFD0725330.1"/>
    </source>
</evidence>